<evidence type="ECO:0000256" key="1">
    <source>
        <dbReference type="SAM" id="Coils"/>
    </source>
</evidence>
<reference evidence="2" key="2">
    <citation type="journal article" date="2014" name="Nat. Commun.">
        <title>The emerging biofuel crop Camelina sativa retains a highly undifferentiated hexaploid genome structure.</title>
        <authorList>
            <person name="Kagale S."/>
            <person name="Koh C."/>
            <person name="Nixon J."/>
            <person name="Bollina V."/>
            <person name="Clarke W.E."/>
            <person name="Tuteja R."/>
            <person name="Spillane C."/>
            <person name="Robinson S.J."/>
            <person name="Links M.G."/>
            <person name="Clarke C."/>
            <person name="Higgins E.E."/>
            <person name="Huebert T."/>
            <person name="Sharpe A.G."/>
            <person name="Parkin I.A."/>
        </authorList>
    </citation>
    <scope>NUCLEOTIDE SEQUENCE [LARGE SCALE GENOMIC DNA]</scope>
    <source>
        <strain evidence="2">r\DH55</strain>
    </source>
</reference>
<reference evidence="3 4" key="3">
    <citation type="submission" date="2025-05" db="UniProtKB">
        <authorList>
            <consortium name="RefSeq"/>
        </authorList>
    </citation>
    <scope>IDENTIFICATION</scope>
    <source>
        <tissue evidence="3 4">Leaf</tissue>
    </source>
</reference>
<evidence type="ECO:0000313" key="3">
    <source>
        <dbReference type="RefSeq" id="XP_010478581.1"/>
    </source>
</evidence>
<sequence>MESSASGGLSLIVKNQIYTEVAPKKKNRIYGVGNMQAEASSAQIVQPPPPSEDPLVLAAKLAAAEAVLATQATQLQANAQTMQENAVRMQENELRMQQNDLKMQENSEKMHSYDAYFDYLASKDPEFAARFRREDSPARHATGDGTTGQ</sequence>
<dbReference type="Proteomes" id="UP000694864">
    <property type="component" value="Chromosome 17"/>
</dbReference>
<dbReference type="RefSeq" id="XP_010478581.1">
    <property type="nucleotide sequence ID" value="XM_010480279.2"/>
</dbReference>
<dbReference type="RefSeq" id="XP_010496240.1">
    <property type="nucleotide sequence ID" value="XM_010497938.2"/>
</dbReference>
<proteinExistence type="predicted"/>
<name>A0ABM0Y6C9_CAMSA</name>
<evidence type="ECO:0000313" key="4">
    <source>
        <dbReference type="RefSeq" id="XP_010496240.1"/>
    </source>
</evidence>
<keyword evidence="2" id="KW-1185">Reference proteome</keyword>
<dbReference type="GeneID" id="104757529"/>
<protein>
    <submittedName>
        <fullName evidence="3">Uncharacterized protein LOC104757529</fullName>
    </submittedName>
    <submittedName>
        <fullName evidence="4">Uncharacterized protein LOC104773350</fullName>
    </submittedName>
</protein>
<feature type="coiled-coil region" evidence="1">
    <location>
        <begin position="72"/>
        <end position="107"/>
    </location>
</feature>
<organism evidence="2 4">
    <name type="scientific">Camelina sativa</name>
    <name type="common">False flax</name>
    <name type="synonym">Myagrum sativum</name>
    <dbReference type="NCBI Taxonomy" id="90675"/>
    <lineage>
        <taxon>Eukaryota</taxon>
        <taxon>Viridiplantae</taxon>
        <taxon>Streptophyta</taxon>
        <taxon>Embryophyta</taxon>
        <taxon>Tracheophyta</taxon>
        <taxon>Spermatophyta</taxon>
        <taxon>Magnoliopsida</taxon>
        <taxon>eudicotyledons</taxon>
        <taxon>Gunneridae</taxon>
        <taxon>Pentapetalae</taxon>
        <taxon>rosids</taxon>
        <taxon>malvids</taxon>
        <taxon>Brassicales</taxon>
        <taxon>Brassicaceae</taxon>
        <taxon>Camelineae</taxon>
        <taxon>Camelina</taxon>
    </lineage>
</organism>
<evidence type="ECO:0000313" key="2">
    <source>
        <dbReference type="Proteomes" id="UP000694864"/>
    </source>
</evidence>
<dbReference type="GeneID" id="104773350"/>
<reference evidence="2" key="1">
    <citation type="journal article" date="1997" name="Nucleic Acids Res.">
        <title>tRNAscan-SE: a program for improved detection of transfer RNA genes in genomic sequence.</title>
        <authorList>
            <person name="Lowe T.M."/>
            <person name="Eddy S.R."/>
        </authorList>
    </citation>
    <scope>NUCLEOTIDE SEQUENCE [LARGE SCALE GENOMIC DNA]</scope>
    <source>
        <strain evidence="2">r\DH55</strain>
    </source>
</reference>
<gene>
    <name evidence="4" type="primary">LOC104773350</name>
    <name evidence="3" type="synonym">LOC104757529</name>
</gene>
<keyword evidence="1" id="KW-0175">Coiled coil</keyword>
<accession>A0ABM0Y6C9</accession>